<dbReference type="EMBL" id="CP073344">
    <property type="protein sequence ID" value="UTW03066.1"/>
    <property type="molecule type" value="Genomic_DNA"/>
</dbReference>
<evidence type="ECO:0000256" key="2">
    <source>
        <dbReference type="ARBA" id="ARBA00023276"/>
    </source>
</evidence>
<dbReference type="CDD" id="cd15482">
    <property type="entry name" value="Sialidase_non-viral"/>
    <property type="match status" value="1"/>
</dbReference>
<gene>
    <name evidence="5" type="ORF">KDX31_17330</name>
</gene>
<name>A0ABY5GW26_9GAMM</name>
<keyword evidence="1" id="KW-0602">Photosynthesis</keyword>
<evidence type="ECO:0000256" key="1">
    <source>
        <dbReference type="ARBA" id="ARBA00022531"/>
    </source>
</evidence>
<dbReference type="Pfam" id="PF14870">
    <property type="entry name" value="PSII_BNR"/>
    <property type="match status" value="2"/>
</dbReference>
<feature type="domain" description="Photosynthesis system II assembly factor Ycf48/Hcf136-like" evidence="4">
    <location>
        <begin position="163"/>
        <end position="303"/>
    </location>
</feature>
<organism evidence="5 6">
    <name type="scientific">Amphritea atlantica</name>
    <dbReference type="NCBI Taxonomy" id="355243"/>
    <lineage>
        <taxon>Bacteria</taxon>
        <taxon>Pseudomonadati</taxon>
        <taxon>Pseudomonadota</taxon>
        <taxon>Gammaproteobacteria</taxon>
        <taxon>Oceanospirillales</taxon>
        <taxon>Oceanospirillaceae</taxon>
        <taxon>Amphritea</taxon>
    </lineage>
</organism>
<evidence type="ECO:0000259" key="4">
    <source>
        <dbReference type="Pfam" id="PF14870"/>
    </source>
</evidence>
<accession>A0ABY5GW26</accession>
<feature type="domain" description="Photosynthesis system II assembly factor Ycf48/Hcf136-like" evidence="4">
    <location>
        <begin position="41"/>
        <end position="119"/>
    </location>
</feature>
<protein>
    <recommendedName>
        <fullName evidence="4">Photosynthesis system II assembly factor Ycf48/Hcf136-like domain-containing protein</fullName>
    </recommendedName>
</protein>
<dbReference type="SUPFAM" id="SSF110296">
    <property type="entry name" value="Oligoxyloglucan reducing end-specific cellobiohydrolase"/>
    <property type="match status" value="1"/>
</dbReference>
<sequence>MQTVSTLISVSLSLVLLLQPAYASDTDFVDVLDRPASHSTLSSRSLMLDVTHAGERLIVVGQRGHIIYSDDKGHNWQQGNVPASSDLTAVSFPTPQQGWAVGHDGLVLHSADGGVNWVKQLDGRQIGTLMLNYYIAQASAHPGEQRYIELIDESHRFMAEGADKPFLDVWFENSTSGYIVGAFNLIFRTDDGGQTWTPQQHLVDNPYALHLNAITQAGESLYIAGEQGLLLKKEPHNQQFVTLPSPYEGSFFGLLGNSTQLVAYGLRGHAFLSTNEGETWTTINTGTSASLTTATRDAQGRLFLFCQDGQVLMSEDNGLNFTSLASNTLPLIAGVAVERDEYLVLVGAQGVHLLTVK</sequence>
<keyword evidence="2" id="KW-0604">Photosystem II</keyword>
<keyword evidence="6" id="KW-1185">Reference proteome</keyword>
<dbReference type="Gene3D" id="2.130.10.10">
    <property type="entry name" value="YVTN repeat-like/Quinoprotein amine dehydrogenase"/>
    <property type="match status" value="2"/>
</dbReference>
<dbReference type="Proteomes" id="UP001059950">
    <property type="component" value="Chromosome"/>
</dbReference>
<evidence type="ECO:0000313" key="5">
    <source>
        <dbReference type="EMBL" id="UTW03066.1"/>
    </source>
</evidence>
<proteinExistence type="predicted"/>
<feature type="chain" id="PRO_5046918988" description="Photosynthesis system II assembly factor Ycf48/Hcf136-like domain-containing protein" evidence="3">
    <location>
        <begin position="24"/>
        <end position="357"/>
    </location>
</feature>
<evidence type="ECO:0000313" key="6">
    <source>
        <dbReference type="Proteomes" id="UP001059950"/>
    </source>
</evidence>
<feature type="signal peptide" evidence="3">
    <location>
        <begin position="1"/>
        <end position="23"/>
    </location>
</feature>
<dbReference type="PANTHER" id="PTHR47199">
    <property type="entry name" value="PHOTOSYSTEM II STABILITY/ASSEMBLY FACTOR HCF136, CHLOROPLASTIC"/>
    <property type="match status" value="1"/>
</dbReference>
<dbReference type="InterPro" id="IPR015943">
    <property type="entry name" value="WD40/YVTN_repeat-like_dom_sf"/>
</dbReference>
<evidence type="ECO:0000256" key="3">
    <source>
        <dbReference type="SAM" id="SignalP"/>
    </source>
</evidence>
<keyword evidence="3" id="KW-0732">Signal</keyword>
<dbReference type="PANTHER" id="PTHR47199:SF2">
    <property type="entry name" value="PHOTOSYSTEM II STABILITY_ASSEMBLY FACTOR HCF136, CHLOROPLASTIC"/>
    <property type="match status" value="1"/>
</dbReference>
<reference evidence="5" key="1">
    <citation type="submission" date="2021-04" db="EMBL/GenBank/DDBJ databases">
        <title>Oceanospirillales bacteria with DddD are important DMSP degraders in coastal seawater.</title>
        <authorList>
            <person name="Liu J."/>
        </authorList>
    </citation>
    <scope>NUCLEOTIDE SEQUENCE</scope>
    <source>
        <strain evidence="5">GY6</strain>
    </source>
</reference>
<dbReference type="InterPro" id="IPR028203">
    <property type="entry name" value="PSII_CF48-like_dom"/>
</dbReference>